<evidence type="ECO:0000256" key="1">
    <source>
        <dbReference type="ARBA" id="ARBA00022679"/>
    </source>
</evidence>
<keyword evidence="6" id="KW-1185">Reference proteome</keyword>
<gene>
    <name evidence="5" type="ORF">IF129_13530</name>
</gene>
<evidence type="ECO:0000256" key="3">
    <source>
        <dbReference type="ARBA" id="ARBA00038502"/>
    </source>
</evidence>
<dbReference type="PANTHER" id="PTHR43792:SF8">
    <property type="entry name" value="[RIBOSOMAL PROTEIN US5]-ALANINE N-ACETYLTRANSFERASE"/>
    <property type="match status" value="1"/>
</dbReference>
<dbReference type="Pfam" id="PF13302">
    <property type="entry name" value="Acetyltransf_3"/>
    <property type="match status" value="1"/>
</dbReference>
<dbReference type="RefSeq" id="WP_191209835.1">
    <property type="nucleotide sequence ID" value="NZ_BAABKL010000026.1"/>
</dbReference>
<dbReference type="EMBL" id="JACXYU010000005">
    <property type="protein sequence ID" value="MBD3932568.1"/>
    <property type="molecule type" value="Genomic_DNA"/>
</dbReference>
<dbReference type="Gene3D" id="3.40.630.30">
    <property type="match status" value="1"/>
</dbReference>
<dbReference type="InterPro" id="IPR051531">
    <property type="entry name" value="N-acetyltransferase"/>
</dbReference>
<dbReference type="GO" id="GO:0008999">
    <property type="term" value="F:protein-N-terminal-alanine acetyltransferase activity"/>
    <property type="evidence" value="ECO:0007669"/>
    <property type="project" value="TreeGrafter"/>
</dbReference>
<dbReference type="SUPFAM" id="SSF55729">
    <property type="entry name" value="Acyl-CoA N-acyltransferases (Nat)"/>
    <property type="match status" value="1"/>
</dbReference>
<dbReference type="GO" id="GO:0005737">
    <property type="term" value="C:cytoplasm"/>
    <property type="evidence" value="ECO:0007669"/>
    <property type="project" value="TreeGrafter"/>
</dbReference>
<dbReference type="Proteomes" id="UP000632289">
    <property type="component" value="Unassembled WGS sequence"/>
</dbReference>
<accession>A0A927EZG1</accession>
<evidence type="ECO:0000259" key="4">
    <source>
        <dbReference type="PROSITE" id="PS51186"/>
    </source>
</evidence>
<organism evidence="5 6">
    <name type="scientific">Streptomyces chumphonensis</name>
    <dbReference type="NCBI Taxonomy" id="1214925"/>
    <lineage>
        <taxon>Bacteria</taxon>
        <taxon>Bacillati</taxon>
        <taxon>Actinomycetota</taxon>
        <taxon>Actinomycetes</taxon>
        <taxon>Kitasatosporales</taxon>
        <taxon>Streptomycetaceae</taxon>
        <taxon>Streptomyces</taxon>
    </lineage>
</organism>
<dbReference type="InterPro" id="IPR000182">
    <property type="entry name" value="GNAT_dom"/>
</dbReference>
<comment type="similarity">
    <text evidence="3">Belongs to the acetyltransferase family. RimJ subfamily.</text>
</comment>
<dbReference type="PROSITE" id="PS51186">
    <property type="entry name" value="GNAT"/>
    <property type="match status" value="1"/>
</dbReference>
<sequence>MNVPHVRIAPWGEGDLGLLRSVNTPQMKRHVGGPETDEQVIDRHQRYLDIAATGRGRMFSIIALPEFEAVGTIGYWERLWQEETVYEVGWNVLPLFQGRGIAAAAAAAAVDAARGEQKWRYLHAFPGVDNLASNAICRKVGFSFIAECDFEYPPGSFMRSNNWSLDLTGVEAGAGSDRGTGIA</sequence>
<protein>
    <submittedName>
        <fullName evidence="5">GNAT family N-acetyltransferase</fullName>
    </submittedName>
</protein>
<dbReference type="InterPro" id="IPR016181">
    <property type="entry name" value="Acyl_CoA_acyltransferase"/>
</dbReference>
<feature type="domain" description="N-acetyltransferase" evidence="4">
    <location>
        <begin position="6"/>
        <end position="168"/>
    </location>
</feature>
<proteinExistence type="inferred from homology"/>
<evidence type="ECO:0000256" key="2">
    <source>
        <dbReference type="ARBA" id="ARBA00023315"/>
    </source>
</evidence>
<reference evidence="5" key="1">
    <citation type="submission" date="2020-09" db="EMBL/GenBank/DDBJ databases">
        <title>Secondary metabolite and genome analysis of marine Streptomyces chumphonensis KK1-2T.</title>
        <authorList>
            <person name="Phongsopitanun W."/>
            <person name="Kanchanasin P."/>
            <person name="Pittayakhajonwut P."/>
            <person name="Suwanborirux K."/>
            <person name="Tanasupawat S."/>
        </authorList>
    </citation>
    <scope>NUCLEOTIDE SEQUENCE</scope>
    <source>
        <strain evidence="5">KK1-2</strain>
    </source>
</reference>
<evidence type="ECO:0000313" key="6">
    <source>
        <dbReference type="Proteomes" id="UP000632289"/>
    </source>
</evidence>
<dbReference type="PANTHER" id="PTHR43792">
    <property type="entry name" value="GNAT FAMILY, PUTATIVE (AFU_ORTHOLOGUE AFUA_3G00765)-RELATED-RELATED"/>
    <property type="match status" value="1"/>
</dbReference>
<keyword evidence="2" id="KW-0012">Acyltransferase</keyword>
<comment type="caution">
    <text evidence="5">The sequence shown here is derived from an EMBL/GenBank/DDBJ whole genome shotgun (WGS) entry which is preliminary data.</text>
</comment>
<keyword evidence="1" id="KW-0808">Transferase</keyword>
<evidence type="ECO:0000313" key="5">
    <source>
        <dbReference type="EMBL" id="MBD3932568.1"/>
    </source>
</evidence>
<name>A0A927EZG1_9ACTN</name>
<dbReference type="AlphaFoldDB" id="A0A927EZG1"/>